<evidence type="ECO:0000313" key="9">
    <source>
        <dbReference type="Proteomes" id="UP000486351"/>
    </source>
</evidence>
<reference evidence="7 8" key="1">
    <citation type="submission" date="2018-08" db="EMBL/GenBank/DDBJ databases">
        <title>Genomic investigation of the strawberry pathogen Phytophthora fragariae indicates pathogenicity is determined by transcriptional variation in three key races.</title>
        <authorList>
            <person name="Adams T.M."/>
            <person name="Armitage A.D."/>
            <person name="Sobczyk M.K."/>
            <person name="Bates H.J."/>
            <person name="Dunwell J.M."/>
            <person name="Nellist C.F."/>
            <person name="Harrison R.J."/>
        </authorList>
    </citation>
    <scope>NUCLEOTIDE SEQUENCE [LARGE SCALE GENOMIC DNA]</scope>
    <source>
        <strain evidence="5 8">NOV-27</strain>
        <strain evidence="6 9">NOV-77</strain>
        <strain evidence="3 7">NOV-9</strain>
        <strain evidence="4 10">ONT-3</strain>
    </source>
</reference>
<evidence type="ECO:0000313" key="4">
    <source>
        <dbReference type="EMBL" id="KAE9125831.1"/>
    </source>
</evidence>
<evidence type="ECO:0000313" key="3">
    <source>
        <dbReference type="EMBL" id="KAE8943416.1"/>
    </source>
</evidence>
<dbReference type="InterPro" id="IPR036249">
    <property type="entry name" value="Thioredoxin-like_sf"/>
</dbReference>
<protein>
    <recommendedName>
        <fullName evidence="2">Thioredoxin-like fold domain-containing protein</fullName>
    </recommendedName>
</protein>
<evidence type="ECO:0000313" key="6">
    <source>
        <dbReference type="EMBL" id="KAE9351698.1"/>
    </source>
</evidence>
<feature type="chain" id="PRO_5033871065" description="Thioredoxin-like fold domain-containing protein" evidence="1">
    <location>
        <begin position="24"/>
        <end position="314"/>
    </location>
</feature>
<evidence type="ECO:0000313" key="7">
    <source>
        <dbReference type="Proteomes" id="UP000429523"/>
    </source>
</evidence>
<dbReference type="PANTHER" id="PTHR33875">
    <property type="entry name" value="OS09G0542200 PROTEIN"/>
    <property type="match status" value="1"/>
</dbReference>
<gene>
    <name evidence="5" type="ORF">PF005_g6206</name>
    <name evidence="6" type="ORF">PF008_g5813</name>
    <name evidence="3" type="ORF">PF009_g6875</name>
    <name evidence="4" type="ORF">PF010_g5487</name>
</gene>
<evidence type="ECO:0000259" key="2">
    <source>
        <dbReference type="Pfam" id="PF13462"/>
    </source>
</evidence>
<organism evidence="3 7">
    <name type="scientific">Phytophthora fragariae</name>
    <dbReference type="NCBI Taxonomy" id="53985"/>
    <lineage>
        <taxon>Eukaryota</taxon>
        <taxon>Sar</taxon>
        <taxon>Stramenopiles</taxon>
        <taxon>Oomycota</taxon>
        <taxon>Peronosporomycetes</taxon>
        <taxon>Peronosporales</taxon>
        <taxon>Peronosporaceae</taxon>
        <taxon>Phytophthora</taxon>
    </lineage>
</organism>
<dbReference type="Proteomes" id="UP000433483">
    <property type="component" value="Unassembled WGS sequence"/>
</dbReference>
<comment type="caution">
    <text evidence="3">The sequence shown here is derived from an EMBL/GenBank/DDBJ whole genome shotgun (WGS) entry which is preliminary data.</text>
</comment>
<dbReference type="Pfam" id="PF13462">
    <property type="entry name" value="Thioredoxin_4"/>
    <property type="match status" value="1"/>
</dbReference>
<dbReference type="EMBL" id="QXGF01000253">
    <property type="protein sequence ID" value="KAE8943416.1"/>
    <property type="molecule type" value="Genomic_DNA"/>
</dbReference>
<dbReference type="EMBL" id="QXGB01000226">
    <property type="protein sequence ID" value="KAE9223729.1"/>
    <property type="molecule type" value="Genomic_DNA"/>
</dbReference>
<accession>A0A6A3FFL7</accession>
<keyword evidence="1" id="KW-0732">Signal</keyword>
<name>A0A6A3FFL7_9STRA</name>
<evidence type="ECO:0000313" key="8">
    <source>
        <dbReference type="Proteomes" id="UP000433483"/>
    </source>
</evidence>
<dbReference type="Proteomes" id="UP000486351">
    <property type="component" value="Unassembled WGS sequence"/>
</dbReference>
<evidence type="ECO:0000256" key="1">
    <source>
        <dbReference type="SAM" id="SignalP"/>
    </source>
</evidence>
<dbReference type="OrthoDB" id="37297at2759"/>
<dbReference type="EMBL" id="QXFX01000204">
    <property type="protein sequence ID" value="KAE9125831.1"/>
    <property type="molecule type" value="Genomic_DNA"/>
</dbReference>
<dbReference type="PANTHER" id="PTHR33875:SF2">
    <property type="entry name" value="ACR183CP"/>
    <property type="match status" value="1"/>
</dbReference>
<proteinExistence type="predicted"/>
<dbReference type="Proteomes" id="UP000429523">
    <property type="component" value="Unassembled WGS sequence"/>
</dbReference>
<dbReference type="InterPro" id="IPR012336">
    <property type="entry name" value="Thioredoxin-like_fold"/>
</dbReference>
<dbReference type="EMBL" id="QXFY01000218">
    <property type="protein sequence ID" value="KAE9351698.1"/>
    <property type="molecule type" value="Genomic_DNA"/>
</dbReference>
<feature type="signal peptide" evidence="1">
    <location>
        <begin position="1"/>
        <end position="23"/>
    </location>
</feature>
<dbReference type="Proteomes" id="UP000488956">
    <property type="component" value="Unassembled WGS sequence"/>
</dbReference>
<keyword evidence="8" id="KW-1185">Reference proteome</keyword>
<dbReference type="Gene3D" id="3.40.30.10">
    <property type="entry name" value="Glutaredoxin"/>
    <property type="match status" value="1"/>
</dbReference>
<evidence type="ECO:0000313" key="5">
    <source>
        <dbReference type="EMBL" id="KAE9223729.1"/>
    </source>
</evidence>
<feature type="domain" description="Thioredoxin-like fold" evidence="2">
    <location>
        <begin position="38"/>
        <end position="160"/>
    </location>
</feature>
<dbReference type="SUPFAM" id="SSF52833">
    <property type="entry name" value="Thioredoxin-like"/>
    <property type="match status" value="1"/>
</dbReference>
<evidence type="ECO:0000313" key="10">
    <source>
        <dbReference type="Proteomes" id="UP000488956"/>
    </source>
</evidence>
<sequence>MTLWTIVARFLLLSTALHAGIAALRIPRKMPGFTLGGGSADAGVQLESYIDLLCPDSKSAYPGLKKLVEHYERDELRVRFVLFPLPYHQHAFATAEAAFTITTTLGDASFTKWLETIYANQDIFWNKATKDLSPVQVVEKLKKLAQKTFPSLTDEQWDKQMTGHGGTDVDDQTREAWKYTCSRGMSGTPMYTLNGVPFVADADWTFDQWFKVVDPLVKANKPAVNVQSETQMAWKDVHLSGVPHAQPDRDVMHLVRTGQWTTTAQVCKEIAGGARACEMRGTTVKSRVSLRIFIYMYYRSLPGYILPSISAMLQ</sequence>
<dbReference type="AlphaFoldDB" id="A0A6A3FFL7"/>